<keyword evidence="3" id="KW-0472">Membrane</keyword>
<dbReference type="InterPro" id="IPR052156">
    <property type="entry name" value="BCAA_Transport_ATP-bd_LivF"/>
</dbReference>
<dbReference type="Proteomes" id="UP000264036">
    <property type="component" value="Unassembled WGS sequence"/>
</dbReference>
<dbReference type="CDD" id="cd03224">
    <property type="entry name" value="ABC_TM1139_LivF_branched"/>
    <property type="match status" value="1"/>
</dbReference>
<gene>
    <name evidence="8" type="primary">livF</name>
    <name evidence="8" type="ORF">DD666_22025</name>
</gene>
<dbReference type="PANTHER" id="PTHR43820:SF4">
    <property type="entry name" value="HIGH-AFFINITY BRANCHED-CHAIN AMINO ACID TRANSPORT ATP-BINDING PROTEIN LIVF"/>
    <property type="match status" value="1"/>
</dbReference>
<keyword evidence="6" id="KW-0029">Amino-acid transport</keyword>
<dbReference type="GO" id="GO:0005524">
    <property type="term" value="F:ATP binding"/>
    <property type="evidence" value="ECO:0007669"/>
    <property type="project" value="UniProtKB-KW"/>
</dbReference>
<dbReference type="SUPFAM" id="SSF52540">
    <property type="entry name" value="P-loop containing nucleoside triphosphate hydrolases"/>
    <property type="match status" value="1"/>
</dbReference>
<keyword evidence="2" id="KW-0813">Transport</keyword>
<evidence type="ECO:0000256" key="2">
    <source>
        <dbReference type="ARBA" id="ARBA00022448"/>
    </source>
</evidence>
<evidence type="ECO:0000256" key="3">
    <source>
        <dbReference type="ARBA" id="ARBA00022475"/>
    </source>
</evidence>
<dbReference type="GO" id="GO:0016887">
    <property type="term" value="F:ATP hydrolysis activity"/>
    <property type="evidence" value="ECO:0007669"/>
    <property type="project" value="InterPro"/>
</dbReference>
<dbReference type="PROSITE" id="PS00211">
    <property type="entry name" value="ABC_TRANSPORTER_1"/>
    <property type="match status" value="1"/>
</dbReference>
<feature type="domain" description="ABC transporter" evidence="7">
    <location>
        <begin position="2"/>
        <end position="234"/>
    </location>
</feature>
<comment type="similarity">
    <text evidence="1">Belongs to the ABC transporter superfamily.</text>
</comment>
<organism evidence="8 9">
    <name type="scientific">Advenella kashmirensis</name>
    <dbReference type="NCBI Taxonomy" id="310575"/>
    <lineage>
        <taxon>Bacteria</taxon>
        <taxon>Pseudomonadati</taxon>
        <taxon>Pseudomonadota</taxon>
        <taxon>Betaproteobacteria</taxon>
        <taxon>Burkholderiales</taxon>
        <taxon>Alcaligenaceae</taxon>
    </lineage>
</organism>
<dbReference type="InterPro" id="IPR003593">
    <property type="entry name" value="AAA+_ATPase"/>
</dbReference>
<dbReference type="InterPro" id="IPR017871">
    <property type="entry name" value="ABC_transporter-like_CS"/>
</dbReference>
<name>A0A356LMF1_9BURK</name>
<keyword evidence="5 8" id="KW-0067">ATP-binding</keyword>
<evidence type="ECO:0000259" key="7">
    <source>
        <dbReference type="PROSITE" id="PS50893"/>
    </source>
</evidence>
<dbReference type="PROSITE" id="PS50893">
    <property type="entry name" value="ABC_TRANSPORTER_2"/>
    <property type="match status" value="1"/>
</dbReference>
<comment type="caution">
    <text evidence="8">The sequence shown here is derived from an EMBL/GenBank/DDBJ whole genome shotgun (WGS) entry which is preliminary data.</text>
</comment>
<dbReference type="Gene3D" id="3.40.50.300">
    <property type="entry name" value="P-loop containing nucleotide triphosphate hydrolases"/>
    <property type="match status" value="1"/>
</dbReference>
<dbReference type="GO" id="GO:0015807">
    <property type="term" value="P:L-amino acid transport"/>
    <property type="evidence" value="ECO:0007669"/>
    <property type="project" value="TreeGrafter"/>
</dbReference>
<proteinExistence type="inferred from homology"/>
<evidence type="ECO:0000256" key="5">
    <source>
        <dbReference type="ARBA" id="ARBA00022840"/>
    </source>
</evidence>
<dbReference type="SMART" id="SM00382">
    <property type="entry name" value="AAA"/>
    <property type="match status" value="1"/>
</dbReference>
<keyword evidence="4" id="KW-0547">Nucleotide-binding</keyword>
<sequence>MLNVRNLKVSYGAVEVIRDIDFSVNKGEIVTILGGNGAGKTTVLKALCGLIPSSGGEITYADSKINNLEAHRIVDRGISMIPEGRQLFPYLTVQDNLMLGAYRRGARERSRHNFDTVLEIFPRLGERLDQLAGSLSGGEQQMVAIGRGLMAQPNLLIFDEPSLGLSPLLVDQMFGVIKRIAQQGITIIVVEQNVLATLEIADRGYVLENGVIALQGTCESLKSNPLVKQAYLGH</sequence>
<evidence type="ECO:0000256" key="1">
    <source>
        <dbReference type="ARBA" id="ARBA00005417"/>
    </source>
</evidence>
<evidence type="ECO:0000256" key="6">
    <source>
        <dbReference type="ARBA" id="ARBA00022970"/>
    </source>
</evidence>
<keyword evidence="3" id="KW-1003">Cell membrane</keyword>
<evidence type="ECO:0000313" key="8">
    <source>
        <dbReference type="EMBL" id="HBP32074.1"/>
    </source>
</evidence>
<dbReference type="AlphaFoldDB" id="A0A356LMF1"/>
<dbReference type="PANTHER" id="PTHR43820">
    <property type="entry name" value="HIGH-AFFINITY BRANCHED-CHAIN AMINO ACID TRANSPORT ATP-BINDING PROTEIN LIVF"/>
    <property type="match status" value="1"/>
</dbReference>
<evidence type="ECO:0000313" key="9">
    <source>
        <dbReference type="Proteomes" id="UP000264036"/>
    </source>
</evidence>
<dbReference type="InterPro" id="IPR003439">
    <property type="entry name" value="ABC_transporter-like_ATP-bd"/>
</dbReference>
<accession>A0A356LMF1</accession>
<protein>
    <submittedName>
        <fullName evidence="8">Branched-chain amino acid ABC transporter ATP-binding protein</fullName>
    </submittedName>
</protein>
<dbReference type="EMBL" id="DOEK01000047">
    <property type="protein sequence ID" value="HBP32074.1"/>
    <property type="molecule type" value="Genomic_DNA"/>
</dbReference>
<dbReference type="Pfam" id="PF00005">
    <property type="entry name" value="ABC_tran"/>
    <property type="match status" value="1"/>
</dbReference>
<dbReference type="InterPro" id="IPR027417">
    <property type="entry name" value="P-loop_NTPase"/>
</dbReference>
<reference evidence="8 9" key="1">
    <citation type="journal article" date="2018" name="Nat. Biotechnol.">
        <title>A standardized bacterial taxonomy based on genome phylogeny substantially revises the tree of life.</title>
        <authorList>
            <person name="Parks D.H."/>
            <person name="Chuvochina M."/>
            <person name="Waite D.W."/>
            <person name="Rinke C."/>
            <person name="Skarshewski A."/>
            <person name="Chaumeil P.A."/>
            <person name="Hugenholtz P."/>
        </authorList>
    </citation>
    <scope>NUCLEOTIDE SEQUENCE [LARGE SCALE GENOMIC DNA]</scope>
    <source>
        <strain evidence="8">UBA10707</strain>
    </source>
</reference>
<dbReference type="GO" id="GO:0015658">
    <property type="term" value="F:branched-chain amino acid transmembrane transporter activity"/>
    <property type="evidence" value="ECO:0007669"/>
    <property type="project" value="TreeGrafter"/>
</dbReference>
<evidence type="ECO:0000256" key="4">
    <source>
        <dbReference type="ARBA" id="ARBA00022741"/>
    </source>
</evidence>